<dbReference type="GO" id="GO:0006508">
    <property type="term" value="P:proteolysis"/>
    <property type="evidence" value="ECO:0007669"/>
    <property type="project" value="InterPro"/>
</dbReference>
<keyword evidence="3" id="KW-1185">Reference proteome</keyword>
<dbReference type="SMR" id="F0JJM0"/>
<reference evidence="2 3" key="1">
    <citation type="journal article" date="2011" name="J. Bacteriol.">
        <title>Genome sequence of the mercury-methylating strain Desulfovibrio desulfuricans ND132.</title>
        <authorList>
            <person name="Brown S.D."/>
            <person name="Gilmour C.C."/>
            <person name="Kucken A.M."/>
            <person name="Wall J.D."/>
            <person name="Elias D.A."/>
            <person name="Brandt C.C."/>
            <person name="Podar M."/>
            <person name="Chertkov O."/>
            <person name="Held B."/>
            <person name="Bruce D.C."/>
            <person name="Detter J.C."/>
            <person name="Tapia R."/>
            <person name="Han C.S."/>
            <person name="Goodwin L.A."/>
            <person name="Cheng J.F."/>
            <person name="Pitluck S."/>
            <person name="Woyke T."/>
            <person name="Mikhailova N."/>
            <person name="Ivanova N.N."/>
            <person name="Han J."/>
            <person name="Lucas S."/>
            <person name="Lapidus A.L."/>
            <person name="Land M.L."/>
            <person name="Hauser L.J."/>
            <person name="Palumbo A.V."/>
        </authorList>
    </citation>
    <scope>NUCLEOTIDE SEQUENCE [LARGE SCALE GENOMIC DNA]</scope>
    <source>
        <strain evidence="2 3">ND132</strain>
    </source>
</reference>
<dbReference type="RefSeq" id="WP_014323543.1">
    <property type="nucleotide sequence ID" value="NC_016803.1"/>
</dbReference>
<sequence precursor="true">MNIHLPIIHRPRPVAGWLPALVPALFLLLTSVAFGAQKYALLIGINDYSHTGFRSLRGARNDIDLMRGVLVSRFGFAPGHIVQLVDGQATHTAIRDAFHRLRDTVGPGDFVYIHYSGHGSSVCDVSGDEGPGGLDSTWVAFGSRTGGKGKAGPVDCRLLRERAGTLPAWSDGIDSYDILDDELNGWLVELGRVTDNIVFVSDSCHSGTVTRSFEARATRGLPRDFRPYVPGRIETGTLRGVRIGACRDDEKAGEYRTGDKVYGMFTWFWANALMEVGPDATWQDLVKRASALIGYEYAGYSNQHPQIEGGLDREVFGGGGRDLDDRVSVAGVDDGLVSLNAGSLSGVTVNSLYVDTSRGGGAGERSVRIVSVEPTMSIGETSADLKPGDLLSLKRFWPEASSRSIFVRAELPGDALYAAMAREAVRNMPQFELAGDESSADLILHIFRPGRGAAKDAARQEGPPASDESAPVQCWILSPDGRPLAEGGRRLTLAVTRDWEKPLEDALERVSRVRHLLTLKSPPGAARPVIMEMTIWKPAVAGATGEIREIGGRRYARWGSFDTDVSDTAVLAVGDVLTFGMYNQSDTPYYCYLIDITDDGRILPFYPTEEKGMESGKVLPGQTLDTADDLSLEMDRSGREYIQLIVSRDPVDIGLLNQRRAGSSGKDLGFAGSFLLPASGRGKDVDRSVPPAQWATEKLVLDIAARGGSNS</sequence>
<dbReference type="EMBL" id="CP003220">
    <property type="protein sequence ID" value="EGB16119.1"/>
    <property type="molecule type" value="Genomic_DNA"/>
</dbReference>
<dbReference type="InterPro" id="IPR029030">
    <property type="entry name" value="Caspase-like_dom_sf"/>
</dbReference>
<protein>
    <submittedName>
        <fullName evidence="2">Peptidase C14 caspase catalytic subunit p20</fullName>
    </submittedName>
</protein>
<name>F0JJM0_9BACT</name>
<dbReference type="KEGG" id="ddn:DND132_2916"/>
<dbReference type="eggNOG" id="COG4249">
    <property type="taxonomic scope" value="Bacteria"/>
</dbReference>
<dbReference type="PANTHER" id="PTHR48104:SF30">
    <property type="entry name" value="METACASPASE-1"/>
    <property type="match status" value="1"/>
</dbReference>
<dbReference type="AlphaFoldDB" id="F0JJM0"/>
<organism evidence="2 3">
    <name type="scientific">Pseudodesulfovibrio mercurii</name>
    <dbReference type="NCBI Taxonomy" id="641491"/>
    <lineage>
        <taxon>Bacteria</taxon>
        <taxon>Pseudomonadati</taxon>
        <taxon>Thermodesulfobacteriota</taxon>
        <taxon>Desulfovibrionia</taxon>
        <taxon>Desulfovibrionales</taxon>
        <taxon>Desulfovibrionaceae</taxon>
    </lineage>
</organism>
<proteinExistence type="predicted"/>
<dbReference type="HOGENOM" id="CLU_416691_0_0_7"/>
<dbReference type="SUPFAM" id="SSF52129">
    <property type="entry name" value="Caspase-like"/>
    <property type="match status" value="1"/>
</dbReference>
<dbReference type="InterPro" id="IPR011600">
    <property type="entry name" value="Pept_C14_caspase"/>
</dbReference>
<dbReference type="PANTHER" id="PTHR48104">
    <property type="entry name" value="METACASPASE-4"/>
    <property type="match status" value="1"/>
</dbReference>
<evidence type="ECO:0000313" key="2">
    <source>
        <dbReference type="EMBL" id="EGB16119.1"/>
    </source>
</evidence>
<feature type="domain" description="Peptidase C14 caspase" evidence="1">
    <location>
        <begin position="38"/>
        <end position="313"/>
    </location>
</feature>
<accession>F0JJM0</accession>
<dbReference type="STRING" id="641491.DND132_2916"/>
<gene>
    <name evidence="2" type="ORF">DND132_2916</name>
</gene>
<dbReference type="Proteomes" id="UP000007845">
    <property type="component" value="Chromosome"/>
</dbReference>
<evidence type="ECO:0000259" key="1">
    <source>
        <dbReference type="Pfam" id="PF00656"/>
    </source>
</evidence>
<evidence type="ECO:0000313" key="3">
    <source>
        <dbReference type="Proteomes" id="UP000007845"/>
    </source>
</evidence>
<dbReference type="Gene3D" id="3.40.50.1460">
    <property type="match status" value="1"/>
</dbReference>
<dbReference type="Pfam" id="PF00656">
    <property type="entry name" value="Peptidase_C14"/>
    <property type="match status" value="1"/>
</dbReference>
<dbReference type="GO" id="GO:0005737">
    <property type="term" value="C:cytoplasm"/>
    <property type="evidence" value="ECO:0007669"/>
    <property type="project" value="TreeGrafter"/>
</dbReference>
<dbReference type="GO" id="GO:0004197">
    <property type="term" value="F:cysteine-type endopeptidase activity"/>
    <property type="evidence" value="ECO:0007669"/>
    <property type="project" value="InterPro"/>
</dbReference>
<dbReference type="InterPro" id="IPR050452">
    <property type="entry name" value="Metacaspase"/>
</dbReference>